<dbReference type="PANTHER" id="PTHR39470">
    <property type="entry name" value="CHROMOSOME 10, WHOLE GENOME SHOTGUN SEQUENCE"/>
    <property type="match status" value="1"/>
</dbReference>
<evidence type="ECO:0000313" key="3">
    <source>
        <dbReference type="EMBL" id="THZ83264.1"/>
    </source>
</evidence>
<organism evidence="3 4">
    <name type="scientific">Aureobasidium pullulans</name>
    <name type="common">Black yeast</name>
    <name type="synonym">Pullularia pullulans</name>
    <dbReference type="NCBI Taxonomy" id="5580"/>
    <lineage>
        <taxon>Eukaryota</taxon>
        <taxon>Fungi</taxon>
        <taxon>Dikarya</taxon>
        <taxon>Ascomycota</taxon>
        <taxon>Pezizomycotina</taxon>
        <taxon>Dothideomycetes</taxon>
        <taxon>Dothideomycetidae</taxon>
        <taxon>Dothideales</taxon>
        <taxon>Saccotheciaceae</taxon>
        <taxon>Aureobasidium</taxon>
    </lineage>
</organism>
<feature type="transmembrane region" description="Helical" evidence="2">
    <location>
        <begin position="6"/>
        <end position="26"/>
    </location>
</feature>
<sequence>MVSWSTIQSALLFFGPMLLPRIIAFYRSLRAPTNATRVPVSPEAARALNLVFASAAVSLIFTLPYFTPNNIFSKTGSRLQTPTPVLFNRLSSSTPQDETLRHIFATGGLEARLQYLRFGPDVLCNCPLVTDPKAQDVGTSYLICALPSLLKTHLMHLLFLGLATSTRLGGTSAARWRTAAVLSGIAVMIADVISVATYEHQRNARAVTYSDVENFFWTRYLVSHLAICITDAVIGLLIWASATNRAFVLPPTPALQLEASTKSLETSLAKYKALSAIRNAVMRESGFRGKLNEYWRKEGEIMHELFEEREVLEAVNATLGRLDVDVLTRDAGEYVDQIFRQPESAASVTRAGSRGKWWKVGLSLDDEVFLRAIVHFDMGLGKRADVKRTFCSYPISLVPTLTVSLKSYEFGVTSNLSRENRLGITVALTSTPTTTTSGKLNFALYLLLFLIIAIFVSLPSYAQPFPLAVARLLGARDSPELNCTNPTTSMAHTAAELLAAEQKCKQRVLKNKLLTPDDKKRLARNNYYWSPPPRDPRQQSVLTMFKAIAKPRVIGVAVNIKKEDEKTGSFESIFAQGASSTGTSVKQEADSTLSASTSDSSKDYDHDFHQGDPVKIKVKAEPGSETT</sequence>
<feature type="compositionally biased region" description="Low complexity" evidence="1">
    <location>
        <begin position="590"/>
        <end position="599"/>
    </location>
</feature>
<feature type="transmembrane region" description="Helical" evidence="2">
    <location>
        <begin position="140"/>
        <end position="164"/>
    </location>
</feature>
<dbReference type="Proteomes" id="UP000310039">
    <property type="component" value="Unassembled WGS sequence"/>
</dbReference>
<keyword evidence="2" id="KW-1133">Transmembrane helix</keyword>
<protein>
    <submittedName>
        <fullName evidence="3">Uncharacterized protein</fullName>
    </submittedName>
</protein>
<gene>
    <name evidence="3" type="ORF">D6C84_05131</name>
</gene>
<comment type="caution">
    <text evidence="3">The sequence shown here is derived from an EMBL/GenBank/DDBJ whole genome shotgun (WGS) entry which is preliminary data.</text>
</comment>
<keyword evidence="2" id="KW-0812">Transmembrane</keyword>
<name>A0A4S9XY41_AURPU</name>
<feature type="transmembrane region" description="Helical" evidence="2">
    <location>
        <begin position="176"/>
        <end position="197"/>
    </location>
</feature>
<feature type="transmembrane region" description="Helical" evidence="2">
    <location>
        <begin position="217"/>
        <end position="240"/>
    </location>
</feature>
<feature type="compositionally biased region" description="Basic and acidic residues" evidence="1">
    <location>
        <begin position="600"/>
        <end position="627"/>
    </location>
</feature>
<keyword evidence="2" id="KW-0472">Membrane</keyword>
<accession>A0A4S9XY41</accession>
<feature type="region of interest" description="Disordered" evidence="1">
    <location>
        <begin position="577"/>
        <end position="627"/>
    </location>
</feature>
<dbReference type="EMBL" id="QZBT01000063">
    <property type="protein sequence ID" value="THZ83264.1"/>
    <property type="molecule type" value="Genomic_DNA"/>
</dbReference>
<feature type="transmembrane region" description="Helical" evidence="2">
    <location>
        <begin position="442"/>
        <end position="462"/>
    </location>
</feature>
<evidence type="ECO:0000313" key="4">
    <source>
        <dbReference type="Proteomes" id="UP000310039"/>
    </source>
</evidence>
<reference evidence="3 4" key="1">
    <citation type="submission" date="2018-10" db="EMBL/GenBank/DDBJ databases">
        <title>Fifty Aureobasidium pullulans genomes reveal a recombining polyextremotolerant generalist.</title>
        <authorList>
            <person name="Gostincar C."/>
            <person name="Turk M."/>
            <person name="Zajc J."/>
            <person name="Gunde-Cimerman N."/>
        </authorList>
    </citation>
    <scope>NUCLEOTIDE SEQUENCE [LARGE SCALE GENOMIC DNA]</scope>
    <source>
        <strain evidence="3 4">EXF-3403</strain>
    </source>
</reference>
<evidence type="ECO:0000256" key="2">
    <source>
        <dbReference type="SAM" id="Phobius"/>
    </source>
</evidence>
<proteinExistence type="predicted"/>
<feature type="compositionally biased region" description="Polar residues" evidence="1">
    <location>
        <begin position="577"/>
        <end position="586"/>
    </location>
</feature>
<dbReference type="PANTHER" id="PTHR39470:SF1">
    <property type="entry name" value="CHORISMATE SYNTHASE PROTEIN"/>
    <property type="match status" value="1"/>
</dbReference>
<evidence type="ECO:0000256" key="1">
    <source>
        <dbReference type="SAM" id="MobiDB-lite"/>
    </source>
</evidence>
<dbReference type="AlphaFoldDB" id="A0A4S9XY41"/>
<feature type="transmembrane region" description="Helical" evidence="2">
    <location>
        <begin position="47"/>
        <end position="66"/>
    </location>
</feature>